<organism evidence="2 3">
    <name type="scientific">Colletotrichum phormii</name>
    <dbReference type="NCBI Taxonomy" id="359342"/>
    <lineage>
        <taxon>Eukaryota</taxon>
        <taxon>Fungi</taxon>
        <taxon>Dikarya</taxon>
        <taxon>Ascomycota</taxon>
        <taxon>Pezizomycotina</taxon>
        <taxon>Sordariomycetes</taxon>
        <taxon>Hypocreomycetidae</taxon>
        <taxon>Glomerellales</taxon>
        <taxon>Glomerellaceae</taxon>
        <taxon>Colletotrichum</taxon>
        <taxon>Colletotrichum acutatum species complex</taxon>
    </lineage>
</organism>
<sequence length="210" mass="24082">MPIWDLTWTSSLDAGRWSYLRIRLVDWIPTTRFVPFFLSARSHIPQSLPYLFIKVQQLLSSDRSFQLPTRALLRPLQSYQPSLTPYYPDTCEYSVHRTYGHISACPTWCTNQTRQTHPWQLTFKSTSSHGSSSATGVCSNSRIREKPRLKMLQSNIHATHMPEAQPNPEFQAVELLGVDLQPTYNVRVPLAASESKESRTRTVPDDMVMA</sequence>
<evidence type="ECO:0000256" key="1">
    <source>
        <dbReference type="SAM" id="MobiDB-lite"/>
    </source>
</evidence>
<reference evidence="2" key="1">
    <citation type="submission" date="2021-06" db="EMBL/GenBank/DDBJ databases">
        <title>Comparative genomics, transcriptomics and evolutionary studies reveal genomic signatures of adaptation to plant cell wall in hemibiotrophic fungi.</title>
        <authorList>
            <consortium name="DOE Joint Genome Institute"/>
            <person name="Baroncelli R."/>
            <person name="Diaz J.F."/>
            <person name="Benocci T."/>
            <person name="Peng M."/>
            <person name="Battaglia E."/>
            <person name="Haridas S."/>
            <person name="Andreopoulos W."/>
            <person name="Labutti K."/>
            <person name="Pangilinan J."/>
            <person name="Floch G.L."/>
            <person name="Makela M.R."/>
            <person name="Henrissat B."/>
            <person name="Grigoriev I.V."/>
            <person name="Crouch J.A."/>
            <person name="De Vries R.P."/>
            <person name="Sukno S.A."/>
            <person name="Thon M.R."/>
        </authorList>
    </citation>
    <scope>NUCLEOTIDE SEQUENCE</scope>
    <source>
        <strain evidence="2">CBS 102054</strain>
    </source>
</reference>
<comment type="caution">
    <text evidence="2">The sequence shown here is derived from an EMBL/GenBank/DDBJ whole genome shotgun (WGS) entry which is preliminary data.</text>
</comment>
<dbReference type="EMBL" id="JAHMHQ010000034">
    <property type="protein sequence ID" value="KAK1622642.1"/>
    <property type="molecule type" value="Genomic_DNA"/>
</dbReference>
<gene>
    <name evidence="2" type="ORF">BDP81DRAFT_441079</name>
</gene>
<proteinExistence type="predicted"/>
<dbReference type="Proteomes" id="UP001243989">
    <property type="component" value="Unassembled WGS sequence"/>
</dbReference>
<protein>
    <submittedName>
        <fullName evidence="2">Uncharacterized protein</fullName>
    </submittedName>
</protein>
<evidence type="ECO:0000313" key="3">
    <source>
        <dbReference type="Proteomes" id="UP001243989"/>
    </source>
</evidence>
<dbReference type="GeneID" id="85476433"/>
<feature type="compositionally biased region" description="Basic and acidic residues" evidence="1">
    <location>
        <begin position="194"/>
        <end position="204"/>
    </location>
</feature>
<accession>A0AAI9ZE78</accession>
<name>A0AAI9ZE78_9PEZI</name>
<feature type="region of interest" description="Disordered" evidence="1">
    <location>
        <begin position="191"/>
        <end position="210"/>
    </location>
</feature>
<dbReference type="RefSeq" id="XP_060438637.1">
    <property type="nucleotide sequence ID" value="XM_060591571.1"/>
</dbReference>
<evidence type="ECO:0000313" key="2">
    <source>
        <dbReference type="EMBL" id="KAK1622642.1"/>
    </source>
</evidence>
<keyword evidence="3" id="KW-1185">Reference proteome</keyword>
<dbReference type="AlphaFoldDB" id="A0AAI9ZE78"/>